<dbReference type="Pfam" id="PF00248">
    <property type="entry name" value="Aldo_ket_red"/>
    <property type="match status" value="1"/>
</dbReference>
<dbReference type="PANTHER" id="PTHR43364">
    <property type="entry name" value="NADH-SPECIFIC METHYLGLYOXAL REDUCTASE-RELATED"/>
    <property type="match status" value="1"/>
</dbReference>
<organism evidence="2 3">
    <name type="scientific">Candidatus Phosphoribacter hodrii</name>
    <dbReference type="NCBI Taxonomy" id="2953743"/>
    <lineage>
        <taxon>Bacteria</taxon>
        <taxon>Bacillati</taxon>
        <taxon>Actinomycetota</taxon>
        <taxon>Actinomycetes</taxon>
        <taxon>Micrococcales</taxon>
        <taxon>Dermatophilaceae</taxon>
        <taxon>Candidatus Phosphoribacter</taxon>
    </lineage>
</organism>
<sequence length="313" mass="33210">MLSRHLGRSGLAVSRLGLGTLTWGVEVDEEGARDQLTAFVAAGGTLVDTAHGYGAGAAETMLGTLLKARAVPREDLVLVTKAGIRQEGDRRIVDVSRRGLLRELDGSLARLGTDHVDLWLAHAWSDSVPLEETLGALEYAVSSGRARYVGVSNYSGWQTARAFSLLESARIPLVANEIEHSLLHRDGEHEVLPAAQALGFGVLAWAPQGRGILTGKYRGGIPPQSRAASRVFPRFLDRHLDERAVSISDAVVTAARGLDVPPSQVALAWARDTPGVSAVLVGARTLTQLQTALGSESIDLPGPVRDALDDVSA</sequence>
<evidence type="ECO:0000259" key="1">
    <source>
        <dbReference type="Pfam" id="PF00248"/>
    </source>
</evidence>
<reference evidence="2 3" key="1">
    <citation type="submission" date="2020-10" db="EMBL/GenBank/DDBJ databases">
        <title>Connecting structure to function with the recovery of over 1000 high-quality activated sludge metagenome-assembled genomes encoding full-length rRNA genes using long-read sequencing.</title>
        <authorList>
            <person name="Singleton C.M."/>
            <person name="Petriglieri F."/>
            <person name="Kristensen J.M."/>
            <person name="Kirkegaard R.H."/>
            <person name="Michaelsen T.Y."/>
            <person name="Andersen M.H."/>
            <person name="Karst S.M."/>
            <person name="Dueholm M.S."/>
            <person name="Nielsen P.H."/>
            <person name="Albertsen M."/>
        </authorList>
    </citation>
    <scope>NUCLEOTIDE SEQUENCE [LARGE SCALE GENOMIC DNA]</scope>
    <source>
        <strain evidence="2">AalE_18-Q3-R2-46_BAT3C.188</strain>
    </source>
</reference>
<gene>
    <name evidence="2" type="ORF">IPF40_03720</name>
</gene>
<accession>A0A935CCW6</accession>
<dbReference type="Proteomes" id="UP000718281">
    <property type="component" value="Unassembled WGS sequence"/>
</dbReference>
<dbReference type="GO" id="GO:0005829">
    <property type="term" value="C:cytosol"/>
    <property type="evidence" value="ECO:0007669"/>
    <property type="project" value="TreeGrafter"/>
</dbReference>
<proteinExistence type="predicted"/>
<dbReference type="EMBL" id="JADIXZ010000003">
    <property type="protein sequence ID" value="MBK6300182.1"/>
    <property type="molecule type" value="Genomic_DNA"/>
</dbReference>
<dbReference type="SUPFAM" id="SSF51430">
    <property type="entry name" value="NAD(P)-linked oxidoreductase"/>
    <property type="match status" value="1"/>
</dbReference>
<dbReference type="InterPro" id="IPR023210">
    <property type="entry name" value="NADP_OxRdtase_dom"/>
</dbReference>
<protein>
    <submittedName>
        <fullName evidence="2">Aldo/keto reductase</fullName>
    </submittedName>
</protein>
<dbReference type="InterPro" id="IPR050523">
    <property type="entry name" value="AKR_Detox_Biosynth"/>
</dbReference>
<dbReference type="GO" id="GO:0016491">
    <property type="term" value="F:oxidoreductase activity"/>
    <property type="evidence" value="ECO:0007669"/>
    <property type="project" value="InterPro"/>
</dbReference>
<dbReference type="PROSITE" id="PS00062">
    <property type="entry name" value="ALDOKETO_REDUCTASE_2"/>
    <property type="match status" value="1"/>
</dbReference>
<evidence type="ECO:0000313" key="2">
    <source>
        <dbReference type="EMBL" id="MBK6300182.1"/>
    </source>
</evidence>
<feature type="domain" description="NADP-dependent oxidoreductase" evidence="1">
    <location>
        <begin position="15"/>
        <end position="302"/>
    </location>
</feature>
<comment type="caution">
    <text evidence="2">The sequence shown here is derived from an EMBL/GenBank/DDBJ whole genome shotgun (WGS) entry which is preliminary data.</text>
</comment>
<dbReference type="InterPro" id="IPR036812">
    <property type="entry name" value="NAD(P)_OxRdtase_dom_sf"/>
</dbReference>
<dbReference type="Gene3D" id="3.20.20.100">
    <property type="entry name" value="NADP-dependent oxidoreductase domain"/>
    <property type="match status" value="1"/>
</dbReference>
<name>A0A935CCW6_9MICO</name>
<dbReference type="PANTHER" id="PTHR43364:SF18">
    <property type="entry name" value="OXIDOREDUCTASE"/>
    <property type="match status" value="1"/>
</dbReference>
<evidence type="ECO:0000313" key="3">
    <source>
        <dbReference type="Proteomes" id="UP000718281"/>
    </source>
</evidence>
<dbReference type="AlphaFoldDB" id="A0A935CCW6"/>
<dbReference type="InterPro" id="IPR018170">
    <property type="entry name" value="Aldo/ket_reductase_CS"/>
</dbReference>